<feature type="compositionally biased region" description="Acidic residues" evidence="1">
    <location>
        <begin position="151"/>
        <end position="161"/>
    </location>
</feature>
<keyword evidence="3" id="KW-1185">Reference proteome</keyword>
<accession>A0ABU2GHT2</accession>
<feature type="compositionally biased region" description="Acidic residues" evidence="1">
    <location>
        <begin position="169"/>
        <end position="193"/>
    </location>
</feature>
<feature type="region of interest" description="Disordered" evidence="1">
    <location>
        <begin position="144"/>
        <end position="365"/>
    </location>
</feature>
<feature type="compositionally biased region" description="Low complexity" evidence="1">
    <location>
        <begin position="227"/>
        <end position="237"/>
    </location>
</feature>
<sequence length="365" mass="37919">MTDSESDSELAVAFEDAATTAEEVHAEGDDELDGERAETLRDPAERLADALSEASLSELLAVTGFEDAPDDVSPVDLPAVIRDADPDAIVELRTLLQLADLGESWSDLSAEERAVRVDRVVGDAQTADDGGVALEEYIDRLGHILGGDEASGGDESTESDADGQTPDSEAADATDAEDEDPNAEDDSAAEDAVEAVVGAAADAMAGDEDEESADDGGESEDAEKGAAETVVDAAAEAVNDDGDDSDADSDPDPDSDSDTDGEPDADGDDELFELEDHVDRLRQLVGDDEAAAEADADADAEAADVDEEAAEADAVEEAEDDAEKERADDDRTRSTSGSRGRLSTVPSSRSDMGKSGRFSTARGKR</sequence>
<reference evidence="2 3" key="1">
    <citation type="submission" date="2022-06" db="EMBL/GenBank/DDBJ databases">
        <title>Halogeometricum sp. a new haloarchaeum isolate from saline soil.</title>
        <authorList>
            <person name="Strakova D."/>
            <person name="Galisteo C."/>
            <person name="Sanchez-Porro C."/>
            <person name="Ventosa A."/>
        </authorList>
    </citation>
    <scope>NUCLEOTIDE SEQUENCE [LARGE SCALE GENOMIC DNA]</scope>
    <source>
        <strain evidence="2 3">S1BR25-6</strain>
    </source>
</reference>
<feature type="compositionally biased region" description="Low complexity" evidence="1">
    <location>
        <begin position="334"/>
        <end position="344"/>
    </location>
</feature>
<gene>
    <name evidence="2" type="ORF">NDI76_14605</name>
</gene>
<feature type="compositionally biased region" description="Acidic residues" evidence="1">
    <location>
        <begin position="238"/>
        <end position="273"/>
    </location>
</feature>
<dbReference type="EMBL" id="JAMQOP010000002">
    <property type="protein sequence ID" value="MDS0299976.1"/>
    <property type="molecule type" value="Genomic_DNA"/>
</dbReference>
<feature type="compositionally biased region" description="Basic and acidic residues" evidence="1">
    <location>
        <begin position="323"/>
        <end position="333"/>
    </location>
</feature>
<protein>
    <submittedName>
        <fullName evidence="2">Uncharacterized protein</fullName>
    </submittedName>
</protein>
<proteinExistence type="predicted"/>
<feature type="compositionally biased region" description="Low complexity" evidence="1">
    <location>
        <begin position="194"/>
        <end position="204"/>
    </location>
</feature>
<feature type="compositionally biased region" description="Acidic residues" evidence="1">
    <location>
        <begin position="205"/>
        <end position="221"/>
    </location>
</feature>
<name>A0ABU2GHT2_9EURY</name>
<feature type="region of interest" description="Disordered" evidence="1">
    <location>
        <begin position="16"/>
        <end position="37"/>
    </location>
</feature>
<organism evidence="2 3">
    <name type="scientific">Halogeometricum salsisoli</name>
    <dbReference type="NCBI Taxonomy" id="2950536"/>
    <lineage>
        <taxon>Archaea</taxon>
        <taxon>Methanobacteriati</taxon>
        <taxon>Methanobacteriota</taxon>
        <taxon>Stenosarchaea group</taxon>
        <taxon>Halobacteria</taxon>
        <taxon>Halobacteriales</taxon>
        <taxon>Haloferacaceae</taxon>
        <taxon>Halogeometricum</taxon>
    </lineage>
</organism>
<dbReference type="RefSeq" id="WP_310924823.1">
    <property type="nucleotide sequence ID" value="NZ_JAMQOP010000002.1"/>
</dbReference>
<evidence type="ECO:0000313" key="3">
    <source>
        <dbReference type="Proteomes" id="UP001257060"/>
    </source>
</evidence>
<evidence type="ECO:0000256" key="1">
    <source>
        <dbReference type="SAM" id="MobiDB-lite"/>
    </source>
</evidence>
<evidence type="ECO:0000313" key="2">
    <source>
        <dbReference type="EMBL" id="MDS0299976.1"/>
    </source>
</evidence>
<dbReference type="Proteomes" id="UP001257060">
    <property type="component" value="Unassembled WGS sequence"/>
</dbReference>
<comment type="caution">
    <text evidence="2">The sequence shown here is derived from an EMBL/GenBank/DDBJ whole genome shotgun (WGS) entry which is preliminary data.</text>
</comment>
<feature type="compositionally biased region" description="Acidic residues" evidence="1">
    <location>
        <begin position="286"/>
        <end position="322"/>
    </location>
</feature>